<evidence type="ECO:0000256" key="1">
    <source>
        <dbReference type="SAM" id="MobiDB-lite"/>
    </source>
</evidence>
<feature type="region of interest" description="Disordered" evidence="1">
    <location>
        <begin position="1"/>
        <end position="22"/>
    </location>
</feature>
<gene>
    <name evidence="2" type="ORF">G647_08627</name>
</gene>
<dbReference type="RefSeq" id="XP_008731157.1">
    <property type="nucleotide sequence ID" value="XM_008732935.1"/>
</dbReference>
<protein>
    <submittedName>
        <fullName evidence="2">Uncharacterized protein</fullName>
    </submittedName>
</protein>
<dbReference type="VEuPathDB" id="FungiDB:G647_08627"/>
<dbReference type="Proteomes" id="UP000030678">
    <property type="component" value="Unassembled WGS sequence"/>
</dbReference>
<proteinExistence type="predicted"/>
<dbReference type="GeneID" id="19987120"/>
<evidence type="ECO:0000313" key="3">
    <source>
        <dbReference type="Proteomes" id="UP000030678"/>
    </source>
</evidence>
<accession>V9D0Y0</accession>
<reference evidence="2 3" key="1">
    <citation type="submission" date="2013-03" db="EMBL/GenBank/DDBJ databases">
        <title>The Genome Sequence of Cladophialophora carrionii CBS 160.54.</title>
        <authorList>
            <consortium name="The Broad Institute Genomics Platform"/>
            <person name="Cuomo C."/>
            <person name="de Hoog S."/>
            <person name="Gorbushina A."/>
            <person name="Walker B."/>
            <person name="Young S.K."/>
            <person name="Zeng Q."/>
            <person name="Gargeya S."/>
            <person name="Fitzgerald M."/>
            <person name="Haas B."/>
            <person name="Abouelleil A."/>
            <person name="Allen A.W."/>
            <person name="Alvarado L."/>
            <person name="Arachchi H.M."/>
            <person name="Berlin A.M."/>
            <person name="Chapman S.B."/>
            <person name="Gainer-Dewar J."/>
            <person name="Goldberg J."/>
            <person name="Griggs A."/>
            <person name="Gujja S."/>
            <person name="Hansen M."/>
            <person name="Howarth C."/>
            <person name="Imamovic A."/>
            <person name="Ireland A."/>
            <person name="Larimer J."/>
            <person name="McCowan C."/>
            <person name="Murphy C."/>
            <person name="Pearson M."/>
            <person name="Poon T.W."/>
            <person name="Priest M."/>
            <person name="Roberts A."/>
            <person name="Saif S."/>
            <person name="Shea T."/>
            <person name="Sisk P."/>
            <person name="Sykes S."/>
            <person name="Wortman J."/>
            <person name="Nusbaum C."/>
            <person name="Birren B."/>
        </authorList>
    </citation>
    <scope>NUCLEOTIDE SEQUENCE [LARGE SCALE GENOMIC DNA]</scope>
    <source>
        <strain evidence="2 3">CBS 160.54</strain>
    </source>
</reference>
<organism evidence="2 3">
    <name type="scientific">Cladophialophora carrionii CBS 160.54</name>
    <dbReference type="NCBI Taxonomy" id="1279043"/>
    <lineage>
        <taxon>Eukaryota</taxon>
        <taxon>Fungi</taxon>
        <taxon>Dikarya</taxon>
        <taxon>Ascomycota</taxon>
        <taxon>Pezizomycotina</taxon>
        <taxon>Eurotiomycetes</taxon>
        <taxon>Chaetothyriomycetidae</taxon>
        <taxon>Chaetothyriales</taxon>
        <taxon>Herpotrichiellaceae</taxon>
        <taxon>Cladophialophora</taxon>
    </lineage>
</organism>
<dbReference type="EMBL" id="KB822708">
    <property type="protein sequence ID" value="ETI20589.1"/>
    <property type="molecule type" value="Genomic_DNA"/>
</dbReference>
<dbReference type="AlphaFoldDB" id="V9D0Y0"/>
<sequence length="103" mass="11770">MHQIEPSLRMAHAGRAARSTTSPRIENVQVTVACKVCEKHRNRCPRISYRRTGAGYEPIAIFCVPENRVQIRPFELSDIPIRPRSRLLSTLRQRISPPPAAFH</sequence>
<evidence type="ECO:0000313" key="2">
    <source>
        <dbReference type="EMBL" id="ETI20589.1"/>
    </source>
</evidence>
<name>V9D0Y0_9EURO</name>
<dbReference type="HOGENOM" id="CLU_2263456_0_0_1"/>